<keyword evidence="1" id="KW-0812">Transmembrane</keyword>
<proteinExistence type="predicted"/>
<evidence type="ECO:0000256" key="1">
    <source>
        <dbReference type="SAM" id="Phobius"/>
    </source>
</evidence>
<feature type="transmembrane region" description="Helical" evidence="1">
    <location>
        <begin position="12"/>
        <end position="38"/>
    </location>
</feature>
<organism evidence="2">
    <name type="scientific">Paraprevotella clara</name>
    <dbReference type="NCBI Taxonomy" id="454154"/>
    <lineage>
        <taxon>Bacteria</taxon>
        <taxon>Pseudomonadati</taxon>
        <taxon>Bacteroidota</taxon>
        <taxon>Bacteroidia</taxon>
        <taxon>Bacteroidales</taxon>
        <taxon>Prevotellaceae</taxon>
        <taxon>Paraprevotella</taxon>
    </lineage>
</organism>
<keyword evidence="1" id="KW-0472">Membrane</keyword>
<accession>A0A6N2YI81</accession>
<feature type="transmembrane region" description="Helical" evidence="1">
    <location>
        <begin position="44"/>
        <end position="70"/>
    </location>
</feature>
<name>A0A6N2YI81_9BACT</name>
<reference evidence="2" key="1">
    <citation type="submission" date="2019-11" db="EMBL/GenBank/DDBJ databases">
        <authorList>
            <person name="Feng L."/>
        </authorList>
    </citation>
    <scope>NUCLEOTIDE SEQUENCE</scope>
    <source>
        <strain evidence="2">PclaraLFYP37</strain>
    </source>
</reference>
<dbReference type="AlphaFoldDB" id="A0A6N2YI81"/>
<dbReference type="RefSeq" id="WP_412443249.1">
    <property type="nucleotide sequence ID" value="NZ_CACRUT010000001.1"/>
</dbReference>
<sequence length="72" mass="8136">MRTMALNFRQMARLAGLAICTVSVRGILWVAGILWSIIRDIVNGVYRMVIGVTVFILSVIAFFGFILWLFTL</sequence>
<evidence type="ECO:0000313" key="2">
    <source>
        <dbReference type="EMBL" id="VYT65526.1"/>
    </source>
</evidence>
<protein>
    <submittedName>
        <fullName evidence="2">Uncharacterized protein</fullName>
    </submittedName>
</protein>
<gene>
    <name evidence="2" type="ORF">PCLFYP37_00046</name>
</gene>
<dbReference type="EMBL" id="CACRUT010000001">
    <property type="protein sequence ID" value="VYT65526.1"/>
    <property type="molecule type" value="Genomic_DNA"/>
</dbReference>
<keyword evidence="1" id="KW-1133">Transmembrane helix</keyword>